<dbReference type="GeneID" id="109583065"/>
<reference evidence="1" key="2">
    <citation type="submission" date="2024-06" db="UniProtKB">
        <authorList>
            <consortium name="EnsemblMetazoa"/>
        </authorList>
    </citation>
    <scope>IDENTIFICATION</scope>
</reference>
<protein>
    <submittedName>
        <fullName evidence="1">Uncharacterized protein</fullName>
    </submittedName>
</protein>
<dbReference type="Proteomes" id="UP000007879">
    <property type="component" value="Unassembled WGS sequence"/>
</dbReference>
<organism evidence="1 2">
    <name type="scientific">Amphimedon queenslandica</name>
    <name type="common">Sponge</name>
    <dbReference type="NCBI Taxonomy" id="400682"/>
    <lineage>
        <taxon>Eukaryota</taxon>
        <taxon>Metazoa</taxon>
        <taxon>Porifera</taxon>
        <taxon>Demospongiae</taxon>
        <taxon>Heteroscleromorpha</taxon>
        <taxon>Haplosclerida</taxon>
        <taxon>Niphatidae</taxon>
        <taxon>Amphimedon</taxon>
    </lineage>
</organism>
<dbReference type="AlphaFoldDB" id="A0AAN0JAN6"/>
<evidence type="ECO:0000313" key="1">
    <source>
        <dbReference type="EnsemblMetazoa" id="XP_019853796.1"/>
    </source>
</evidence>
<sequence>MSGKFCAFIDKMKPILSTNTKLEELKRFLEQYWPELKSQLQQTQSFDELFKIIEKKCNIVNVAAIETIANRYDLEDGISLASQYIKEIEKFSKEIKLAFTLNKKLSLASNSSLTCEKIQFLLDWEPSDHLLEDIRRLMKRAFDDLANEVIVQTIQKANSILIICYAPLYLMNALFLEAQANLPTLLKEVDLIQLTIGHYTLYDRNKEREMKTLEEKLQFSINEGIYICMYSKTV</sequence>
<evidence type="ECO:0000313" key="2">
    <source>
        <dbReference type="Proteomes" id="UP000007879"/>
    </source>
</evidence>
<proteinExistence type="predicted"/>
<accession>A0AAN0JAN6</accession>
<name>A0AAN0JAN6_AMPQE</name>
<dbReference type="KEGG" id="aqu:109583065"/>
<reference evidence="2" key="1">
    <citation type="journal article" date="2010" name="Nature">
        <title>The Amphimedon queenslandica genome and the evolution of animal complexity.</title>
        <authorList>
            <person name="Srivastava M."/>
            <person name="Simakov O."/>
            <person name="Chapman J."/>
            <person name="Fahey B."/>
            <person name="Gauthier M.E."/>
            <person name="Mitros T."/>
            <person name="Richards G.S."/>
            <person name="Conaco C."/>
            <person name="Dacre M."/>
            <person name="Hellsten U."/>
            <person name="Larroux C."/>
            <person name="Putnam N.H."/>
            <person name="Stanke M."/>
            <person name="Adamska M."/>
            <person name="Darling A."/>
            <person name="Degnan S.M."/>
            <person name="Oakley T.H."/>
            <person name="Plachetzki D.C."/>
            <person name="Zhai Y."/>
            <person name="Adamski M."/>
            <person name="Calcino A."/>
            <person name="Cummins S.F."/>
            <person name="Goodstein D.M."/>
            <person name="Harris C."/>
            <person name="Jackson D.J."/>
            <person name="Leys S.P."/>
            <person name="Shu S."/>
            <person name="Woodcroft B.J."/>
            <person name="Vervoort M."/>
            <person name="Kosik K.S."/>
            <person name="Manning G."/>
            <person name="Degnan B.M."/>
            <person name="Rokhsar D.S."/>
        </authorList>
    </citation>
    <scope>NUCLEOTIDE SEQUENCE [LARGE SCALE GENOMIC DNA]</scope>
</reference>
<dbReference type="RefSeq" id="XP_019853796.1">
    <property type="nucleotide sequence ID" value="XM_019998237.1"/>
</dbReference>
<dbReference type="EnsemblMetazoa" id="XM_019998237.1">
    <property type="protein sequence ID" value="XP_019853796.1"/>
    <property type="gene ID" value="LOC109583065"/>
</dbReference>
<keyword evidence="2" id="KW-1185">Reference proteome</keyword>